<reference evidence="1" key="1">
    <citation type="journal article" date="2020" name="Nature">
        <title>Giant virus diversity and host interactions through global metagenomics.</title>
        <authorList>
            <person name="Schulz F."/>
            <person name="Roux S."/>
            <person name="Paez-Espino D."/>
            <person name="Jungbluth S."/>
            <person name="Walsh D.A."/>
            <person name="Denef V.J."/>
            <person name="McMahon K.D."/>
            <person name="Konstantinidis K.T."/>
            <person name="Eloe-Fadrosh E.A."/>
            <person name="Kyrpides N.C."/>
            <person name="Woyke T."/>
        </authorList>
    </citation>
    <scope>NUCLEOTIDE SEQUENCE</scope>
    <source>
        <strain evidence="1">GVMAG-M-3300023174-102</strain>
    </source>
</reference>
<name>A0A6C0D071_9ZZZZ</name>
<dbReference type="EMBL" id="MN739512">
    <property type="protein sequence ID" value="QHT09484.1"/>
    <property type="molecule type" value="Genomic_DNA"/>
</dbReference>
<proteinExistence type="predicted"/>
<protein>
    <submittedName>
        <fullName evidence="1">Uncharacterized protein</fullName>
    </submittedName>
</protein>
<organism evidence="1">
    <name type="scientific">viral metagenome</name>
    <dbReference type="NCBI Taxonomy" id="1070528"/>
    <lineage>
        <taxon>unclassified sequences</taxon>
        <taxon>metagenomes</taxon>
        <taxon>organismal metagenomes</taxon>
    </lineage>
</organism>
<accession>A0A6C0D071</accession>
<dbReference type="AlphaFoldDB" id="A0A6C0D071"/>
<evidence type="ECO:0000313" key="1">
    <source>
        <dbReference type="EMBL" id="QHT09484.1"/>
    </source>
</evidence>
<sequence>MYSNELLKILMLWYLESGEYEVVYYLYKDFNVGIPARYIYKFPDNTIKTLENVLDPVYNTNNEYIKKIYSLFKNSKWQELPTWNNSYGYLYKKDI</sequence>